<dbReference type="CDD" id="cd11056">
    <property type="entry name" value="CYP6-like"/>
    <property type="match status" value="2"/>
</dbReference>
<evidence type="ECO:0000256" key="13">
    <source>
        <dbReference type="PIRSR" id="PIRSR602401-1"/>
    </source>
</evidence>
<comment type="cofactor">
    <cofactor evidence="1 13">
        <name>heme</name>
        <dbReference type="ChEBI" id="CHEBI:30413"/>
    </cofactor>
</comment>
<evidence type="ECO:0000256" key="4">
    <source>
        <dbReference type="ARBA" id="ARBA00010617"/>
    </source>
</evidence>
<keyword evidence="12 14" id="KW-0472">Membrane</keyword>
<dbReference type="GO" id="GO:0004497">
    <property type="term" value="F:monooxygenase activity"/>
    <property type="evidence" value="ECO:0007669"/>
    <property type="project" value="UniProtKB-KW"/>
</dbReference>
<evidence type="ECO:0000256" key="14">
    <source>
        <dbReference type="SAM" id="Phobius"/>
    </source>
</evidence>
<dbReference type="PANTHER" id="PTHR24292">
    <property type="entry name" value="CYTOCHROME P450"/>
    <property type="match status" value="1"/>
</dbReference>
<feature type="transmembrane region" description="Helical" evidence="14">
    <location>
        <begin position="6"/>
        <end position="30"/>
    </location>
</feature>
<evidence type="ECO:0000256" key="6">
    <source>
        <dbReference type="ARBA" id="ARBA00022723"/>
    </source>
</evidence>
<dbReference type="GO" id="GO:0020037">
    <property type="term" value="F:heme binding"/>
    <property type="evidence" value="ECO:0007669"/>
    <property type="project" value="InterPro"/>
</dbReference>
<dbReference type="GO" id="GO:0016705">
    <property type="term" value="F:oxidoreductase activity, acting on paired donors, with incorporation or reduction of molecular oxygen"/>
    <property type="evidence" value="ECO:0007669"/>
    <property type="project" value="InterPro"/>
</dbReference>
<evidence type="ECO:0000313" key="15">
    <source>
        <dbReference type="EMBL" id="KAK5643910.1"/>
    </source>
</evidence>
<name>A0AAN7ZF67_9COLE</name>
<keyword evidence="5 13" id="KW-0349">Heme</keyword>
<evidence type="ECO:0000256" key="8">
    <source>
        <dbReference type="ARBA" id="ARBA00022848"/>
    </source>
</evidence>
<evidence type="ECO:0000256" key="5">
    <source>
        <dbReference type="ARBA" id="ARBA00022617"/>
    </source>
</evidence>
<dbReference type="Proteomes" id="UP001329430">
    <property type="component" value="Chromosome 5"/>
</dbReference>
<evidence type="ECO:0000256" key="11">
    <source>
        <dbReference type="ARBA" id="ARBA00023033"/>
    </source>
</evidence>
<evidence type="ECO:0000256" key="9">
    <source>
        <dbReference type="ARBA" id="ARBA00023002"/>
    </source>
</evidence>
<dbReference type="FunFam" id="1.10.630.10:FF:000042">
    <property type="entry name" value="Cytochrome P450"/>
    <property type="match status" value="2"/>
</dbReference>
<sequence>MIYTVILVAILAFVVTIILIPQIVFMYWYIKGVNAVFPISPVGNLLNVIFKKEPLFISLQHFYGTMKKRGNKFGGYCFLLRPIFVPTDLDLIKRMLINDFDHFTDHIGHVNAENDPISLNLFNTKGYHWQSIRSKLSSSFTSAKTKIMFGTALKYAEDFKQCIDRNEAFDIKEISERFTTDVIVSYGFGIESKALQSGTSEFRRLVSEMVETFRYLLVYSLPELFSLFGIRTFSEEITNFFMKLVEETALYREESGVVREDFIHHLLQIGSHNNITNREIKEMKSKRDISLSLNEMAAQCEIFYVAGFETTAASISFTLAELAINQEIQNKVREEIKVVLKEHKGKVTYEAIMEMQYLDNCLYESLRKYPPLPTNNRVCTKSYKIPNSNVVINEGTYVFLPIYAVHRDPEYFPNPDKFDPDRFSKENTKDRLPLAFLSFGDGPRKCIGSKFGIVQVKVALVVLLNHFKFFLHPDISIPLQFKPTFLLNTVSPLKLIMIYTVVLVAILAFVVTIILIPQIIVFMYWYTKGVNAVFPISPVGNLLNVIFKKEPLFISLQHFYGTMKKRGNKFGGYCFLARPIFVPTDLDLIKRMLINDFDHFTDHIGHVNAENDPISLNLFNTKGYHWQSIRSKLSSSFTSAKTKIMFGTALKYAEDFKQCLDRNEAFDIKDVSERFTTDVIVSYGFGIESKALQSGTSEFRRLVSEMLQSFRFLLVNSLPELFSLFGIRTFSKEITSFFMKLVEETALYREENGVVREDFIHHLLQIGSNNNITNREINETKSKRDIGLSLNEMAAQCEIFYVAGFETTAASISFTLAELALNQEIQNKVREEIKVVLKEHKGKVTYEAIMEMQYLDNCLYESLRKYPPLPTNNRLCTKSYKIPNSNVIINEGTYVFLPIYAVHRDPEYFPNPDKFDPDRFSKENTKNRLPLAFFPFGDGPRKCIGSKFGIVQVKVALVVLLNHFKFFLHPDISIPLQLKSTYLLNTLNPLKLIVKKLEE</sequence>
<dbReference type="InterPro" id="IPR017972">
    <property type="entry name" value="Cyt_P450_CS"/>
</dbReference>
<feature type="binding site" description="axial binding residue" evidence="13">
    <location>
        <position position="943"/>
    </location>
    <ligand>
        <name>heme</name>
        <dbReference type="ChEBI" id="CHEBI:30413"/>
    </ligand>
    <ligandPart>
        <name>Fe</name>
        <dbReference type="ChEBI" id="CHEBI:18248"/>
    </ligandPart>
</feature>
<dbReference type="InterPro" id="IPR001128">
    <property type="entry name" value="Cyt_P450"/>
</dbReference>
<gene>
    <name evidence="15" type="ORF">RI129_007755</name>
</gene>
<dbReference type="PRINTS" id="PR00463">
    <property type="entry name" value="EP450I"/>
</dbReference>
<dbReference type="EMBL" id="JAVRBK010000005">
    <property type="protein sequence ID" value="KAK5643910.1"/>
    <property type="molecule type" value="Genomic_DNA"/>
</dbReference>
<proteinExistence type="inferred from homology"/>
<keyword evidence="7" id="KW-0256">Endoplasmic reticulum</keyword>
<evidence type="ECO:0000256" key="2">
    <source>
        <dbReference type="ARBA" id="ARBA00004174"/>
    </source>
</evidence>
<evidence type="ECO:0000313" key="16">
    <source>
        <dbReference type="Proteomes" id="UP001329430"/>
    </source>
</evidence>
<evidence type="ECO:0008006" key="17">
    <source>
        <dbReference type="Google" id="ProtNLM"/>
    </source>
</evidence>
<keyword evidence="6 13" id="KW-0479">Metal-binding</keyword>
<protein>
    <recommendedName>
        <fullName evidence="17">Cytochrome P450</fullName>
    </recommendedName>
</protein>
<evidence type="ECO:0000256" key="10">
    <source>
        <dbReference type="ARBA" id="ARBA00023004"/>
    </source>
</evidence>
<dbReference type="GO" id="GO:0005506">
    <property type="term" value="F:iron ion binding"/>
    <property type="evidence" value="ECO:0007669"/>
    <property type="project" value="InterPro"/>
</dbReference>
<evidence type="ECO:0000256" key="1">
    <source>
        <dbReference type="ARBA" id="ARBA00001971"/>
    </source>
</evidence>
<keyword evidence="8" id="KW-0492">Microsome</keyword>
<keyword evidence="14" id="KW-1133">Transmembrane helix</keyword>
<keyword evidence="10 13" id="KW-0408">Iron</keyword>
<evidence type="ECO:0000256" key="3">
    <source>
        <dbReference type="ARBA" id="ARBA00004406"/>
    </source>
</evidence>
<dbReference type="PROSITE" id="PS00086">
    <property type="entry name" value="CYTOCHROME_P450"/>
    <property type="match status" value="2"/>
</dbReference>
<accession>A0AAN7ZF67</accession>
<keyword evidence="14" id="KW-0812">Transmembrane</keyword>
<dbReference type="GO" id="GO:0005789">
    <property type="term" value="C:endoplasmic reticulum membrane"/>
    <property type="evidence" value="ECO:0007669"/>
    <property type="project" value="UniProtKB-SubCell"/>
</dbReference>
<dbReference type="SUPFAM" id="SSF48264">
    <property type="entry name" value="Cytochrome P450"/>
    <property type="match status" value="2"/>
</dbReference>
<keyword evidence="16" id="KW-1185">Reference proteome</keyword>
<comment type="caution">
    <text evidence="15">The sequence shown here is derived from an EMBL/GenBank/DDBJ whole genome shotgun (WGS) entry which is preliminary data.</text>
</comment>
<dbReference type="AlphaFoldDB" id="A0AAN7ZF67"/>
<evidence type="ECO:0000256" key="7">
    <source>
        <dbReference type="ARBA" id="ARBA00022824"/>
    </source>
</evidence>
<organism evidence="15 16">
    <name type="scientific">Pyrocoelia pectoralis</name>
    <dbReference type="NCBI Taxonomy" id="417401"/>
    <lineage>
        <taxon>Eukaryota</taxon>
        <taxon>Metazoa</taxon>
        <taxon>Ecdysozoa</taxon>
        <taxon>Arthropoda</taxon>
        <taxon>Hexapoda</taxon>
        <taxon>Insecta</taxon>
        <taxon>Pterygota</taxon>
        <taxon>Neoptera</taxon>
        <taxon>Endopterygota</taxon>
        <taxon>Coleoptera</taxon>
        <taxon>Polyphaga</taxon>
        <taxon>Elateriformia</taxon>
        <taxon>Elateroidea</taxon>
        <taxon>Lampyridae</taxon>
        <taxon>Lampyrinae</taxon>
        <taxon>Pyrocoelia</taxon>
    </lineage>
</organism>
<evidence type="ECO:0000256" key="12">
    <source>
        <dbReference type="ARBA" id="ARBA00023136"/>
    </source>
</evidence>
<dbReference type="PANTHER" id="PTHR24292:SF100">
    <property type="entry name" value="CYTOCHROME P450 6A16, ISOFORM B-RELATED"/>
    <property type="match status" value="1"/>
</dbReference>
<reference evidence="15 16" key="1">
    <citation type="journal article" date="2024" name="Insects">
        <title>An Improved Chromosome-Level Genome Assembly of the Firefly Pyrocoelia pectoralis.</title>
        <authorList>
            <person name="Fu X."/>
            <person name="Meyer-Rochow V.B."/>
            <person name="Ballantyne L."/>
            <person name="Zhu X."/>
        </authorList>
    </citation>
    <scope>NUCLEOTIDE SEQUENCE [LARGE SCALE GENOMIC DNA]</scope>
    <source>
        <strain evidence="15">XCY_ONT2</strain>
    </source>
</reference>
<dbReference type="InterPro" id="IPR050476">
    <property type="entry name" value="Insect_CytP450_Detox"/>
</dbReference>
<dbReference type="InterPro" id="IPR002401">
    <property type="entry name" value="Cyt_P450_E_grp-I"/>
</dbReference>
<dbReference type="Pfam" id="PF00067">
    <property type="entry name" value="p450"/>
    <property type="match status" value="2"/>
</dbReference>
<comment type="similarity">
    <text evidence="4">Belongs to the cytochrome P450 family.</text>
</comment>
<comment type="subcellular location">
    <subcellularLocation>
        <location evidence="3">Endoplasmic reticulum membrane</location>
        <topology evidence="3">Peripheral membrane protein</topology>
    </subcellularLocation>
    <subcellularLocation>
        <location evidence="2">Microsome membrane</location>
        <topology evidence="2">Peripheral membrane protein</topology>
    </subcellularLocation>
</comment>
<dbReference type="PRINTS" id="PR00385">
    <property type="entry name" value="P450"/>
</dbReference>
<feature type="transmembrane region" description="Helical" evidence="14">
    <location>
        <begin position="496"/>
        <end position="526"/>
    </location>
</feature>
<keyword evidence="11" id="KW-0503">Monooxygenase</keyword>
<dbReference type="Gene3D" id="1.10.630.10">
    <property type="entry name" value="Cytochrome P450"/>
    <property type="match status" value="2"/>
</dbReference>
<keyword evidence="9" id="KW-0560">Oxidoreductase</keyword>
<dbReference type="InterPro" id="IPR036396">
    <property type="entry name" value="Cyt_P450_sf"/>
</dbReference>